<keyword evidence="2" id="KW-0479">Metal-binding</keyword>
<evidence type="ECO:0000256" key="4">
    <source>
        <dbReference type="ARBA" id="ARBA00023008"/>
    </source>
</evidence>
<evidence type="ECO:0000256" key="7">
    <source>
        <dbReference type="SAM" id="SignalP"/>
    </source>
</evidence>
<feature type="region of interest" description="Disordered" evidence="5">
    <location>
        <begin position="126"/>
        <end position="147"/>
    </location>
</feature>
<evidence type="ECO:0000256" key="3">
    <source>
        <dbReference type="ARBA" id="ARBA00022729"/>
    </source>
</evidence>
<keyword evidence="6" id="KW-1133">Transmembrane helix</keyword>
<evidence type="ECO:0000256" key="5">
    <source>
        <dbReference type="SAM" id="MobiDB-lite"/>
    </source>
</evidence>
<evidence type="ECO:0000313" key="10">
    <source>
        <dbReference type="Proteomes" id="UP001500618"/>
    </source>
</evidence>
<gene>
    <name evidence="9" type="ORF">GCM10009765_08830</name>
</gene>
<protein>
    <recommendedName>
        <fullName evidence="8">CopC domain-containing protein</fullName>
    </recommendedName>
</protein>
<evidence type="ECO:0000256" key="2">
    <source>
        <dbReference type="ARBA" id="ARBA00022723"/>
    </source>
</evidence>
<feature type="signal peptide" evidence="7">
    <location>
        <begin position="1"/>
        <end position="27"/>
    </location>
</feature>
<dbReference type="PANTHER" id="PTHR34820">
    <property type="entry name" value="INNER MEMBRANE PROTEIN YEBZ"/>
    <property type="match status" value="1"/>
</dbReference>
<keyword evidence="6" id="KW-0472">Membrane</keyword>
<accession>A0ABP4RVU4</accession>
<dbReference type="Proteomes" id="UP001500618">
    <property type="component" value="Unassembled WGS sequence"/>
</dbReference>
<evidence type="ECO:0000256" key="6">
    <source>
        <dbReference type="SAM" id="Phobius"/>
    </source>
</evidence>
<dbReference type="InterPro" id="IPR014755">
    <property type="entry name" value="Cu-Rt/internalin_Ig-like"/>
</dbReference>
<feature type="region of interest" description="Disordered" evidence="5">
    <location>
        <begin position="180"/>
        <end position="229"/>
    </location>
</feature>
<evidence type="ECO:0000259" key="8">
    <source>
        <dbReference type="Pfam" id="PF04234"/>
    </source>
</evidence>
<dbReference type="InterPro" id="IPR014756">
    <property type="entry name" value="Ig_E-set"/>
</dbReference>
<dbReference type="PANTHER" id="PTHR34820:SF4">
    <property type="entry name" value="INNER MEMBRANE PROTEIN YEBZ"/>
    <property type="match status" value="1"/>
</dbReference>
<organism evidence="9 10">
    <name type="scientific">Fodinicola feengrottensis</name>
    <dbReference type="NCBI Taxonomy" id="435914"/>
    <lineage>
        <taxon>Bacteria</taxon>
        <taxon>Bacillati</taxon>
        <taxon>Actinomycetota</taxon>
        <taxon>Actinomycetes</taxon>
        <taxon>Mycobacteriales</taxon>
        <taxon>Fodinicola</taxon>
    </lineage>
</organism>
<keyword evidence="6" id="KW-0812">Transmembrane</keyword>
<dbReference type="InterPro" id="IPR007348">
    <property type="entry name" value="CopC_dom"/>
</dbReference>
<feature type="compositionally biased region" description="Pro residues" evidence="5">
    <location>
        <begin position="182"/>
        <end position="195"/>
    </location>
</feature>
<comment type="caution">
    <text evidence="9">The sequence shown here is derived from an EMBL/GenBank/DDBJ whole genome shotgun (WGS) entry which is preliminary data.</text>
</comment>
<keyword evidence="3 7" id="KW-0732">Signal</keyword>
<dbReference type="Pfam" id="PF04234">
    <property type="entry name" value="CopC"/>
    <property type="match status" value="1"/>
</dbReference>
<dbReference type="EMBL" id="BAAANY010000002">
    <property type="protein sequence ID" value="GAA1661535.1"/>
    <property type="molecule type" value="Genomic_DNA"/>
</dbReference>
<keyword evidence="4" id="KW-0186">Copper</keyword>
<feature type="domain" description="CopC" evidence="8">
    <location>
        <begin position="33"/>
        <end position="125"/>
    </location>
</feature>
<sequence>MRGRLVRRIGVLTAAVTLGLFGVLATAAPAAAHDVLISSSPANGASVAAPTRVTFTFNDVVLNNFAAVVVTGPDGKQYQDGAPRIIDTSVSVNVKALPVTGAYTASYRIVSADGHPVSGDIKFTVTTTKPGPEDPNAPGVPVTPSTYTSGGGSVTPYVIGGGIAILLLALGAVILASRRRPTPPAEPPAAEPSPAEPEVVEEPAGRHRDEAAGSDNPSGGSADAGRTAE</sequence>
<evidence type="ECO:0000313" key="9">
    <source>
        <dbReference type="EMBL" id="GAA1661535.1"/>
    </source>
</evidence>
<dbReference type="RefSeq" id="WP_344307328.1">
    <property type="nucleotide sequence ID" value="NZ_BAAANY010000002.1"/>
</dbReference>
<dbReference type="SUPFAM" id="SSF81296">
    <property type="entry name" value="E set domains"/>
    <property type="match status" value="1"/>
</dbReference>
<keyword evidence="10" id="KW-1185">Reference proteome</keyword>
<dbReference type="InterPro" id="IPR032694">
    <property type="entry name" value="CopC/D"/>
</dbReference>
<proteinExistence type="predicted"/>
<evidence type="ECO:0000256" key="1">
    <source>
        <dbReference type="ARBA" id="ARBA00004196"/>
    </source>
</evidence>
<reference evidence="10" key="1">
    <citation type="journal article" date="2019" name="Int. J. Syst. Evol. Microbiol.">
        <title>The Global Catalogue of Microorganisms (GCM) 10K type strain sequencing project: providing services to taxonomists for standard genome sequencing and annotation.</title>
        <authorList>
            <consortium name="The Broad Institute Genomics Platform"/>
            <consortium name="The Broad Institute Genome Sequencing Center for Infectious Disease"/>
            <person name="Wu L."/>
            <person name="Ma J."/>
        </authorList>
    </citation>
    <scope>NUCLEOTIDE SEQUENCE [LARGE SCALE GENOMIC DNA]</scope>
    <source>
        <strain evidence="10">JCM 14718</strain>
    </source>
</reference>
<comment type="subcellular location">
    <subcellularLocation>
        <location evidence="1">Cell envelope</location>
    </subcellularLocation>
</comment>
<dbReference type="Gene3D" id="2.60.40.1220">
    <property type="match status" value="1"/>
</dbReference>
<feature type="chain" id="PRO_5046338164" description="CopC domain-containing protein" evidence="7">
    <location>
        <begin position="28"/>
        <end position="229"/>
    </location>
</feature>
<feature type="transmembrane region" description="Helical" evidence="6">
    <location>
        <begin position="154"/>
        <end position="176"/>
    </location>
</feature>
<name>A0ABP4RVU4_9ACTN</name>